<reference evidence="6 7" key="1">
    <citation type="submission" date="2008-07" db="EMBL/GenBank/DDBJ databases">
        <authorList>
            <person name="El-Sayed N."/>
            <person name="Caler E."/>
            <person name="Inman J."/>
            <person name="Amedeo P."/>
            <person name="Hass B."/>
            <person name="Wortman J."/>
        </authorList>
    </citation>
    <scope>NUCLEOTIDE SEQUENCE [LARGE SCALE GENOMIC DNA]</scope>
    <source>
        <strain evidence="7">ATCC 50983 / TXsc</strain>
    </source>
</reference>
<dbReference type="OMA" id="EPLVHCE"/>
<dbReference type="GO" id="GO:0016020">
    <property type="term" value="C:membrane"/>
    <property type="evidence" value="ECO:0007669"/>
    <property type="project" value="UniProtKB-SubCell"/>
</dbReference>
<feature type="transmembrane region" description="Helical" evidence="5">
    <location>
        <begin position="55"/>
        <end position="83"/>
    </location>
</feature>
<evidence type="ECO:0008006" key="8">
    <source>
        <dbReference type="Google" id="ProtNLM"/>
    </source>
</evidence>
<name>C5KJD1_PERM5</name>
<evidence type="ECO:0000256" key="1">
    <source>
        <dbReference type="ARBA" id="ARBA00004141"/>
    </source>
</evidence>
<keyword evidence="2 5" id="KW-0812">Transmembrane</keyword>
<dbReference type="EMBL" id="GG673601">
    <property type="protein sequence ID" value="EER15433.1"/>
    <property type="molecule type" value="Genomic_DNA"/>
</dbReference>
<proteinExistence type="predicted"/>
<dbReference type="SUPFAM" id="SSF103481">
    <property type="entry name" value="Multidrug resistance efflux transporter EmrE"/>
    <property type="match status" value="1"/>
</dbReference>
<accession>C5KJD1</accession>
<evidence type="ECO:0000256" key="4">
    <source>
        <dbReference type="ARBA" id="ARBA00023136"/>
    </source>
</evidence>
<dbReference type="AlphaFoldDB" id="C5KJD1"/>
<dbReference type="PANTHER" id="PTHR23051">
    <property type="entry name" value="SOLUTE CARRIER FAMILY 35, MEMBER F5"/>
    <property type="match status" value="1"/>
</dbReference>
<dbReference type="InParanoid" id="C5KJD1"/>
<dbReference type="InterPro" id="IPR037185">
    <property type="entry name" value="EmrE-like"/>
</dbReference>
<organism evidence="7">
    <name type="scientific">Perkinsus marinus (strain ATCC 50983 / TXsc)</name>
    <dbReference type="NCBI Taxonomy" id="423536"/>
    <lineage>
        <taxon>Eukaryota</taxon>
        <taxon>Sar</taxon>
        <taxon>Alveolata</taxon>
        <taxon>Perkinsozoa</taxon>
        <taxon>Perkinsea</taxon>
        <taxon>Perkinsida</taxon>
        <taxon>Perkinsidae</taxon>
        <taxon>Perkinsus</taxon>
    </lineage>
</organism>
<comment type="subcellular location">
    <subcellularLocation>
        <location evidence="1">Membrane</location>
        <topology evidence="1">Multi-pass membrane protein</topology>
    </subcellularLocation>
</comment>
<dbReference type="GeneID" id="9046176"/>
<feature type="transmembrane region" description="Helical" evidence="5">
    <location>
        <begin position="95"/>
        <end position="113"/>
    </location>
</feature>
<keyword evidence="4 5" id="KW-0472">Membrane</keyword>
<dbReference type="PANTHER" id="PTHR23051:SF0">
    <property type="entry name" value="SOLUTE CARRIER FAMILY 35 MEMBER F5"/>
    <property type="match status" value="1"/>
</dbReference>
<dbReference type="Proteomes" id="UP000007800">
    <property type="component" value="Unassembled WGS sequence"/>
</dbReference>
<protein>
    <recommendedName>
        <fullName evidence="8">EamA domain-containing protein</fullName>
    </recommendedName>
</protein>
<keyword evidence="7" id="KW-1185">Reference proteome</keyword>
<dbReference type="OrthoDB" id="1436450at2759"/>
<evidence type="ECO:0000313" key="7">
    <source>
        <dbReference type="Proteomes" id="UP000007800"/>
    </source>
</evidence>
<evidence type="ECO:0000256" key="2">
    <source>
        <dbReference type="ARBA" id="ARBA00022692"/>
    </source>
</evidence>
<dbReference type="RefSeq" id="XP_002783637.1">
    <property type="nucleotide sequence ID" value="XM_002783591.1"/>
</dbReference>
<gene>
    <name evidence="6" type="ORF">Pmar_PMAR018785</name>
</gene>
<evidence type="ECO:0000256" key="5">
    <source>
        <dbReference type="SAM" id="Phobius"/>
    </source>
</evidence>
<evidence type="ECO:0000313" key="6">
    <source>
        <dbReference type="EMBL" id="EER15433.1"/>
    </source>
</evidence>
<evidence type="ECO:0000256" key="3">
    <source>
        <dbReference type="ARBA" id="ARBA00022989"/>
    </source>
</evidence>
<sequence>MPLLVLCHITGLETVVSLHSCIVDEFGLPPQVLPTWRQFGAITVNGALGSVASDYLLSVAVILLSPLSAAVGLSLTIPLSLIVDSTILALHSFKSVYMLGSALVFAAVVLISWDTYNTDLEKEVEVTSLQAGDQGSPLVRKLEFIRR</sequence>
<keyword evidence="3 5" id="KW-1133">Transmembrane helix</keyword>